<dbReference type="InterPro" id="IPR035973">
    <property type="entry name" value="Cyt_c_oxidase_su3-like_sf"/>
</dbReference>
<evidence type="ECO:0000256" key="5">
    <source>
        <dbReference type="SAM" id="Phobius"/>
    </source>
</evidence>
<evidence type="ECO:0000256" key="2">
    <source>
        <dbReference type="ARBA" id="ARBA00022692"/>
    </source>
</evidence>
<dbReference type="GO" id="GO:0004129">
    <property type="term" value="F:cytochrome-c oxidase activity"/>
    <property type="evidence" value="ECO:0007669"/>
    <property type="project" value="InterPro"/>
</dbReference>
<evidence type="ECO:0000313" key="7">
    <source>
        <dbReference type="EMBL" id="NIE42906.1"/>
    </source>
</evidence>
<dbReference type="Pfam" id="PF00510">
    <property type="entry name" value="COX3"/>
    <property type="match status" value="1"/>
</dbReference>
<feature type="transmembrane region" description="Helical" evidence="5">
    <location>
        <begin position="15"/>
        <end position="33"/>
    </location>
</feature>
<sequence>MGFFQLNENGLKIGIIYLFIRNFFSFLFFELSFTEVFHQILKLVVNGLLKYFPFNPFEIPLLNSTILISSGITIT</sequence>
<accession>A0A6G4ZY84</accession>
<keyword evidence="4 5" id="KW-0472">Membrane</keyword>
<evidence type="ECO:0000256" key="3">
    <source>
        <dbReference type="ARBA" id="ARBA00022989"/>
    </source>
</evidence>
<proteinExistence type="predicted"/>
<evidence type="ECO:0000259" key="6">
    <source>
        <dbReference type="Pfam" id="PF00510"/>
    </source>
</evidence>
<reference evidence="7" key="1">
    <citation type="submission" date="2020-03" db="EMBL/GenBank/DDBJ databases">
        <title>A transcriptome and proteome of the tick Rhipicephalus microplus shaped by the genetic composition of its hosts and developmental stage.</title>
        <authorList>
            <person name="Garcia G.R."/>
            <person name="Ribeiro J.M.C."/>
            <person name="Maruyama S.R."/>
            <person name="Gardinasse L.G."/>
            <person name="Nelson K."/>
            <person name="Ferreira B.R."/>
            <person name="Andrade T.G."/>
            <person name="Santos I.K.F.M."/>
        </authorList>
    </citation>
    <scope>NUCLEOTIDE SEQUENCE</scope>
    <source>
        <strain evidence="7">NSGR</strain>
        <tissue evidence="7">Salivary glands</tissue>
    </source>
</reference>
<name>A0A6G4ZY84_RHIMP</name>
<dbReference type="EMBL" id="GIKN01000633">
    <property type="protein sequence ID" value="NIE42906.1"/>
    <property type="molecule type" value="Transcribed_RNA"/>
</dbReference>
<comment type="subcellular location">
    <subcellularLocation>
        <location evidence="1">Membrane</location>
        <topology evidence="1">Multi-pass membrane protein</topology>
    </subcellularLocation>
</comment>
<protein>
    <submittedName>
        <fullName evidence="7">Putative cytochrome oxidase subunit 3</fullName>
    </submittedName>
</protein>
<keyword evidence="2 5" id="KW-0812">Transmembrane</keyword>
<organism evidence="7">
    <name type="scientific">Rhipicephalus microplus</name>
    <name type="common">Cattle tick</name>
    <name type="synonym">Boophilus microplus</name>
    <dbReference type="NCBI Taxonomy" id="6941"/>
    <lineage>
        <taxon>Eukaryota</taxon>
        <taxon>Metazoa</taxon>
        <taxon>Ecdysozoa</taxon>
        <taxon>Arthropoda</taxon>
        <taxon>Chelicerata</taxon>
        <taxon>Arachnida</taxon>
        <taxon>Acari</taxon>
        <taxon>Parasitiformes</taxon>
        <taxon>Ixodida</taxon>
        <taxon>Ixodoidea</taxon>
        <taxon>Ixodidae</taxon>
        <taxon>Rhipicephalinae</taxon>
        <taxon>Rhipicephalus</taxon>
        <taxon>Boophilus</taxon>
    </lineage>
</organism>
<feature type="domain" description="Heme-copper oxidase subunit III family profile" evidence="6">
    <location>
        <begin position="8"/>
        <end position="75"/>
    </location>
</feature>
<dbReference type="InterPro" id="IPR000298">
    <property type="entry name" value="Cyt_c_oxidase-like_su3"/>
</dbReference>
<dbReference type="GO" id="GO:0016020">
    <property type="term" value="C:membrane"/>
    <property type="evidence" value="ECO:0007669"/>
    <property type="project" value="UniProtKB-SubCell"/>
</dbReference>
<evidence type="ECO:0000256" key="1">
    <source>
        <dbReference type="ARBA" id="ARBA00004141"/>
    </source>
</evidence>
<keyword evidence="3 5" id="KW-1133">Transmembrane helix</keyword>
<evidence type="ECO:0000256" key="4">
    <source>
        <dbReference type="ARBA" id="ARBA00023136"/>
    </source>
</evidence>
<dbReference type="SUPFAM" id="SSF81452">
    <property type="entry name" value="Cytochrome c oxidase subunit III-like"/>
    <property type="match status" value="1"/>
</dbReference>
<dbReference type="AlphaFoldDB" id="A0A6G4ZY84"/>